<accession>A0AA39EYU0</accession>
<feature type="chain" id="PRO_5041465750" evidence="1">
    <location>
        <begin position="26"/>
        <end position="297"/>
    </location>
</feature>
<feature type="signal peptide" evidence="1">
    <location>
        <begin position="1"/>
        <end position="25"/>
    </location>
</feature>
<evidence type="ECO:0000313" key="2">
    <source>
        <dbReference type="EMBL" id="KAK0160172.1"/>
    </source>
</evidence>
<keyword evidence="3" id="KW-1185">Reference proteome</keyword>
<reference evidence="2" key="1">
    <citation type="journal article" date="2023" name="bioRxiv">
        <title>Scaffold-level genome assemblies of two parasitoid biocontrol wasps reveal the parthenogenesis mechanism and an associated novel virus.</title>
        <authorList>
            <person name="Inwood S."/>
            <person name="Skelly J."/>
            <person name="Guhlin J."/>
            <person name="Harrop T."/>
            <person name="Goldson S."/>
            <person name="Dearden P."/>
        </authorList>
    </citation>
    <scope>NUCLEOTIDE SEQUENCE</scope>
    <source>
        <strain evidence="2">Irish</strain>
        <tissue evidence="2">Whole body</tissue>
    </source>
</reference>
<keyword evidence="1" id="KW-0732">Signal</keyword>
<sequence length="297" mass="34625">MRSNIATWLRLGSFLALLLVMSAHSAPTPPSTELQLRRMNSTPKWVNPCGMATDDVESGLDSDTIPDAQLLSLIVLQAKTALDHAKLFCNGFVKHIFNIDMKEVHTMWKNSHYSWLPDQKSIPKQLGEHLSKDYLEHLEPKKLDTILLDIYQYLQLYAVGLEQIVWDQDDYRLGAGKNFSDAEFKLRTRGEFFWFSTYFNSEYFNVTKAEEWNARMVKNCYRTWYAVLQVLCEVQVALMERGVQPRVDVTRAAMSNEYRLLGTSTTYRNVRDWLIFRDYMNGLEFVIEVFDYLRGKV</sequence>
<evidence type="ECO:0000256" key="1">
    <source>
        <dbReference type="SAM" id="SignalP"/>
    </source>
</evidence>
<gene>
    <name evidence="2" type="ORF">PV328_007602</name>
</gene>
<reference evidence="2" key="2">
    <citation type="submission" date="2023-03" db="EMBL/GenBank/DDBJ databases">
        <authorList>
            <person name="Inwood S.N."/>
            <person name="Skelly J.G."/>
            <person name="Guhlin J."/>
            <person name="Harrop T.W.R."/>
            <person name="Goldson S.G."/>
            <person name="Dearden P.K."/>
        </authorList>
    </citation>
    <scope>NUCLEOTIDE SEQUENCE</scope>
    <source>
        <strain evidence="2">Irish</strain>
        <tissue evidence="2">Whole body</tissue>
    </source>
</reference>
<dbReference type="EMBL" id="JAQQBS010001423">
    <property type="protein sequence ID" value="KAK0160172.1"/>
    <property type="molecule type" value="Genomic_DNA"/>
</dbReference>
<comment type="caution">
    <text evidence="2">The sequence shown here is derived from an EMBL/GenBank/DDBJ whole genome shotgun (WGS) entry which is preliminary data.</text>
</comment>
<name>A0AA39EYU0_9HYME</name>
<dbReference type="AlphaFoldDB" id="A0AA39EYU0"/>
<evidence type="ECO:0000313" key="3">
    <source>
        <dbReference type="Proteomes" id="UP001168990"/>
    </source>
</evidence>
<protein>
    <submittedName>
        <fullName evidence="2">Uncharacterized protein</fullName>
    </submittedName>
</protein>
<dbReference type="Proteomes" id="UP001168990">
    <property type="component" value="Unassembled WGS sequence"/>
</dbReference>
<proteinExistence type="predicted"/>
<organism evidence="2 3">
    <name type="scientific">Microctonus aethiopoides</name>
    <dbReference type="NCBI Taxonomy" id="144406"/>
    <lineage>
        <taxon>Eukaryota</taxon>
        <taxon>Metazoa</taxon>
        <taxon>Ecdysozoa</taxon>
        <taxon>Arthropoda</taxon>
        <taxon>Hexapoda</taxon>
        <taxon>Insecta</taxon>
        <taxon>Pterygota</taxon>
        <taxon>Neoptera</taxon>
        <taxon>Endopterygota</taxon>
        <taxon>Hymenoptera</taxon>
        <taxon>Apocrita</taxon>
        <taxon>Ichneumonoidea</taxon>
        <taxon>Braconidae</taxon>
        <taxon>Euphorinae</taxon>
        <taxon>Microctonus</taxon>
    </lineage>
</organism>